<reference evidence="1 2" key="1">
    <citation type="journal article" date="2020" name="Nature">
        <title>Isolation of an archaeon at the prokaryote-eukaryote interface.</title>
        <authorList>
            <person name="Imachi H."/>
            <person name="Nobu M.K."/>
            <person name="Nakahara N."/>
            <person name="Morono Y."/>
            <person name="Ogawara M."/>
            <person name="Takaki Y."/>
            <person name="Takano Y."/>
            <person name="Uematsu K."/>
            <person name="Ikuta T."/>
            <person name="Ito M."/>
            <person name="Matsui Y."/>
            <person name="Miyazaki M."/>
            <person name="Murata K."/>
            <person name="Saito Y."/>
            <person name="Sakai S."/>
            <person name="Song C."/>
            <person name="Tasumi E."/>
            <person name="Yamanaka Y."/>
            <person name="Yamaguchi T."/>
            <person name="Kamagata Y."/>
            <person name="Tamaki H."/>
            <person name="Takai K."/>
        </authorList>
    </citation>
    <scope>NUCLEOTIDE SEQUENCE [LARGE SCALE GENOMIC DNA]</scope>
    <source>
        <strain evidence="1 2">MK-D1</strain>
    </source>
</reference>
<proteinExistence type="predicted"/>
<name>A0A5B9DCK3_9ARCH</name>
<dbReference type="AlphaFoldDB" id="A0A5B9DCK3"/>
<dbReference type="InterPro" id="IPR039437">
    <property type="entry name" value="FrzH/put_lumazine-bd"/>
</dbReference>
<dbReference type="RefSeq" id="WP_147663703.1">
    <property type="nucleotide sequence ID" value="NZ_CP042905.2"/>
</dbReference>
<accession>A0A5B9DCK3</accession>
<dbReference type="EMBL" id="CP042905">
    <property type="protein sequence ID" value="QEE16771.1"/>
    <property type="molecule type" value="Genomic_DNA"/>
</dbReference>
<dbReference type="InterPro" id="IPR032710">
    <property type="entry name" value="NTF2-like_dom_sf"/>
</dbReference>
<dbReference type="Pfam" id="PF12893">
    <property type="entry name" value="Lumazine_bd_2"/>
    <property type="match status" value="1"/>
</dbReference>
<protein>
    <submittedName>
        <fullName evidence="1">Nuclear transport factor 2 family protein</fullName>
    </submittedName>
</protein>
<evidence type="ECO:0000313" key="2">
    <source>
        <dbReference type="Proteomes" id="UP000321408"/>
    </source>
</evidence>
<dbReference type="SUPFAM" id="SSF54427">
    <property type="entry name" value="NTF2-like"/>
    <property type="match status" value="1"/>
</dbReference>
<gene>
    <name evidence="1" type="ORF">DSAG12_02601</name>
</gene>
<organism evidence="1 2">
    <name type="scientific">Promethearchaeum syntrophicum</name>
    <dbReference type="NCBI Taxonomy" id="2594042"/>
    <lineage>
        <taxon>Archaea</taxon>
        <taxon>Promethearchaeati</taxon>
        <taxon>Promethearchaeota</taxon>
        <taxon>Promethearchaeia</taxon>
        <taxon>Promethearchaeales</taxon>
        <taxon>Promethearchaeaceae</taxon>
        <taxon>Promethearchaeum</taxon>
    </lineage>
</organism>
<evidence type="ECO:0000313" key="1">
    <source>
        <dbReference type="EMBL" id="QEE16771.1"/>
    </source>
</evidence>
<dbReference type="Proteomes" id="UP000321408">
    <property type="component" value="Chromosome"/>
</dbReference>
<reference evidence="1 2" key="2">
    <citation type="journal article" date="2024" name="Int. J. Syst. Evol. Microbiol.">
        <title>Promethearchaeum syntrophicum gen. nov., sp. nov., an anaerobic, obligately syntrophic archaeon, the first isolate of the lineage 'Asgard' archaea, and proposal of the new archaeal phylum Promethearchaeota phyl. nov. and kingdom Promethearchaeati regn. nov.</title>
        <authorList>
            <person name="Imachi H."/>
            <person name="Nobu M.K."/>
            <person name="Kato S."/>
            <person name="Takaki Y."/>
            <person name="Miyazaki M."/>
            <person name="Miyata M."/>
            <person name="Ogawara M."/>
            <person name="Saito Y."/>
            <person name="Sakai S."/>
            <person name="Tahara Y.O."/>
            <person name="Takano Y."/>
            <person name="Tasumi E."/>
            <person name="Uematsu K."/>
            <person name="Yoshimura T."/>
            <person name="Itoh T."/>
            <person name="Ohkuma M."/>
            <person name="Takai K."/>
        </authorList>
    </citation>
    <scope>NUCLEOTIDE SEQUENCE [LARGE SCALE GENOMIC DNA]</scope>
    <source>
        <strain evidence="1 2">MK-D1</strain>
    </source>
</reference>
<sequence>MKNQKRNPLIEVQEVRKAANYYIKGAIDRNFDYLCKGWQKDCEMIGLNDKGESIRTPRIWWKEFLAQPINDPNYSRKSEILNIDIIGQTAIVKVKSILKSTENTLLYTDFLSLLKIKNTWQIVSKIYNKEILD</sequence>
<keyword evidence="2" id="KW-1185">Reference proteome</keyword>
<dbReference type="KEGG" id="psyt:DSAG12_02601"/>
<dbReference type="GeneID" id="41330585"/>
<dbReference type="Gene3D" id="3.10.450.50">
    <property type="match status" value="1"/>
</dbReference>